<dbReference type="RefSeq" id="WP_214237499.1">
    <property type="nucleotide sequence ID" value="NZ_JABBFR010000013.1"/>
</dbReference>
<sequence>MSTSISSNKPLTHKQLLVDLLLRKYKPHRAWKRGRFYNKFIFRSACSPFVSYRYFSSLARLKNLPLILETHGILPAKIHRPYLIGGLKASQRAEKIISHYQRIEQLGQSELTAFLSGQRCETPLLSWLGKNDEPINIYCVPAIFDREGELTLMFHFREEAITSLSFSLADYQRKPSIIIAGLQGPGRHLDQNIIRDATKACEGIFPKRLLIEAIMLIAKACNLTQICAVGDDSHIFVKELRYRFSKRELIHARYNEFWTTLGGEEQSTKLFLLPLTQPRKSIEDIASKKRAEYRRRYQLLDDLQQQIDQKGAQ</sequence>
<proteinExistence type="predicted"/>
<gene>
    <name evidence="1" type="ORF">HH682_10455</name>
</gene>
<dbReference type="InterPro" id="IPR007488">
    <property type="entry name" value="DUF535"/>
</dbReference>
<keyword evidence="2" id="KW-1185">Reference proteome</keyword>
<dbReference type="Proteomes" id="UP000790096">
    <property type="component" value="Unassembled WGS sequence"/>
</dbReference>
<dbReference type="Pfam" id="PF04393">
    <property type="entry name" value="DUF535"/>
    <property type="match status" value="1"/>
</dbReference>
<protein>
    <submittedName>
        <fullName evidence="1">DUF535 domain-containing protein</fullName>
    </submittedName>
</protein>
<comment type="caution">
    <text evidence="1">The sequence shown here is derived from an EMBL/GenBank/DDBJ whole genome shotgun (WGS) entry which is preliminary data.</text>
</comment>
<organism evidence="1 2">
    <name type="scientific">Rosenbergiella gaditana</name>
    <dbReference type="NCBI Taxonomy" id="2726987"/>
    <lineage>
        <taxon>Bacteria</taxon>
        <taxon>Pseudomonadati</taxon>
        <taxon>Pseudomonadota</taxon>
        <taxon>Gammaproteobacteria</taxon>
        <taxon>Enterobacterales</taxon>
        <taxon>Erwiniaceae</taxon>
        <taxon>Rosenbergiella</taxon>
    </lineage>
</organism>
<dbReference type="PANTHER" id="PTHR38785">
    <property type="entry name" value="HOMOLOG OF VIRK"/>
    <property type="match status" value="1"/>
</dbReference>
<evidence type="ECO:0000313" key="2">
    <source>
        <dbReference type="Proteomes" id="UP000790096"/>
    </source>
</evidence>
<reference evidence="1 2" key="1">
    <citation type="submission" date="2020-04" db="EMBL/GenBank/DDBJ databases">
        <title>Genome sequencing of Rosenbergiella species.</title>
        <authorList>
            <person name="Alvarez-Perez S."/>
            <person name="Lievens B."/>
        </authorList>
    </citation>
    <scope>NUCLEOTIDE SEQUENCE [LARGE SCALE GENOMIC DNA]</scope>
    <source>
        <strain evidence="1 2">S61</strain>
    </source>
</reference>
<name>A0ABS5SXM7_9GAMM</name>
<dbReference type="EMBL" id="JABBFR010000013">
    <property type="protein sequence ID" value="MBT0724839.1"/>
    <property type="molecule type" value="Genomic_DNA"/>
</dbReference>
<dbReference type="PANTHER" id="PTHR38785:SF1">
    <property type="entry name" value="HOMOLOG OF VIRK"/>
    <property type="match status" value="1"/>
</dbReference>
<accession>A0ABS5SXM7</accession>
<evidence type="ECO:0000313" key="1">
    <source>
        <dbReference type="EMBL" id="MBT0724839.1"/>
    </source>
</evidence>